<feature type="compositionally biased region" description="Gly residues" evidence="4">
    <location>
        <begin position="28"/>
        <end position="38"/>
    </location>
</feature>
<dbReference type="SUPFAM" id="SSF53850">
    <property type="entry name" value="Periplasmic binding protein-like II"/>
    <property type="match status" value="2"/>
</dbReference>
<dbReference type="Gene3D" id="3.40.190.10">
    <property type="entry name" value="Periplasmic binding protein-like II"/>
    <property type="match status" value="1"/>
</dbReference>
<name>A0A521EN10_9EURY</name>
<dbReference type="PROSITE" id="PS51257">
    <property type="entry name" value="PROKAR_LIPOPROTEIN"/>
    <property type="match status" value="1"/>
</dbReference>
<dbReference type="GO" id="GO:1904680">
    <property type="term" value="F:peptide transmembrane transporter activity"/>
    <property type="evidence" value="ECO:0007669"/>
    <property type="project" value="TreeGrafter"/>
</dbReference>
<keyword evidence="2" id="KW-0813">Transport</keyword>
<evidence type="ECO:0000313" key="7">
    <source>
        <dbReference type="Proteomes" id="UP000319712"/>
    </source>
</evidence>
<evidence type="ECO:0000256" key="4">
    <source>
        <dbReference type="SAM" id="MobiDB-lite"/>
    </source>
</evidence>
<reference evidence="6 7" key="1">
    <citation type="submission" date="2017-05" db="EMBL/GenBank/DDBJ databases">
        <authorList>
            <person name="Varghese N."/>
            <person name="Submissions S."/>
        </authorList>
    </citation>
    <scope>NUCLEOTIDE SEQUENCE [LARGE SCALE GENOMIC DNA]</scope>
    <source>
        <strain evidence="6 7">DSM 19504</strain>
    </source>
</reference>
<evidence type="ECO:0000256" key="1">
    <source>
        <dbReference type="ARBA" id="ARBA00005695"/>
    </source>
</evidence>
<protein>
    <submittedName>
        <fullName evidence="6">Peptide/nickel transport system substrate-binding protein</fullName>
    </submittedName>
</protein>
<dbReference type="AlphaFoldDB" id="A0A521EN10"/>
<proteinExistence type="inferred from homology"/>
<dbReference type="CDD" id="cd00995">
    <property type="entry name" value="PBP2_NikA_DppA_OppA_like"/>
    <property type="match status" value="1"/>
</dbReference>
<evidence type="ECO:0000259" key="5">
    <source>
        <dbReference type="Pfam" id="PF00496"/>
    </source>
</evidence>
<dbReference type="PANTHER" id="PTHR30290:SF9">
    <property type="entry name" value="OLIGOPEPTIDE-BINDING PROTEIN APPA"/>
    <property type="match status" value="1"/>
</dbReference>
<dbReference type="InterPro" id="IPR039424">
    <property type="entry name" value="SBP_5"/>
</dbReference>
<dbReference type="PANTHER" id="PTHR30290">
    <property type="entry name" value="PERIPLASMIC BINDING COMPONENT OF ABC TRANSPORTER"/>
    <property type="match status" value="1"/>
</dbReference>
<dbReference type="GO" id="GO:0015833">
    <property type="term" value="P:peptide transport"/>
    <property type="evidence" value="ECO:0007669"/>
    <property type="project" value="TreeGrafter"/>
</dbReference>
<evidence type="ECO:0000256" key="3">
    <source>
        <dbReference type="ARBA" id="ARBA00022729"/>
    </source>
</evidence>
<keyword evidence="7" id="KW-1185">Reference proteome</keyword>
<evidence type="ECO:0000313" key="6">
    <source>
        <dbReference type="EMBL" id="SMO85316.1"/>
    </source>
</evidence>
<comment type="similarity">
    <text evidence="1">Belongs to the bacterial solute-binding protein 5 family.</text>
</comment>
<evidence type="ECO:0000256" key="2">
    <source>
        <dbReference type="ARBA" id="ARBA00022448"/>
    </source>
</evidence>
<keyword evidence="3" id="KW-0732">Signal</keyword>
<dbReference type="EMBL" id="FXTD01000011">
    <property type="protein sequence ID" value="SMO85316.1"/>
    <property type="molecule type" value="Genomic_DNA"/>
</dbReference>
<feature type="domain" description="Solute-binding protein family 5" evidence="5">
    <location>
        <begin position="271"/>
        <end position="567"/>
    </location>
</feature>
<dbReference type="Gene3D" id="3.10.105.10">
    <property type="entry name" value="Dipeptide-binding Protein, Domain 3"/>
    <property type="match status" value="2"/>
</dbReference>
<sequence>MRKMGAAGAAIGSVTIAGCSGEQTTTTDGGGGSGGGDGSDARVVEEDLPEERMMDDVIHLAYTEQYNPGRYQANRLVDQRLTDEMGIPTVTDPVEATVVSSREQAGEYDMVTYRWTANNGEPDSIIVTRFASDGSENWTGFSSEEYDEIAYEQRQETDREARQELVRQAQDIIGEQRPENQFLFNEYYYAFRSDRFEEDSVVVTDTGLRNIWNYTQIEPKNEEGNTIVTNNWDPSDQLNPLNANAIGPSRNWVPTRFMHDMLIRTGPELEAQPWAATEWEWEDDTTVTFQLREGMTFHDGEPVTASDVVWTYQMMLDKEPPAYLNNVVQVVDSVEQDGDYTVTFTLEEPYVPFIKTTAGIVPILPEHYWTQLMEETGTTEQPWRISITDDRPVVGSGPFQWGTWDQGSRFEMPSFDDHFMAPNIDMRVQRPLSTTDAEYEALLNGDYDLLDFWFGDTEQLAGAVEENDFLSSVETLGTGRQSAWVNCQRPPFDHVPMRQAFNAVVNDSQQTIINEAFDGFGQEAHTFINPSLSFWHNEDTTFFDGGIEGATTILADAGYVWDSDGNIHYPEGMTGK</sequence>
<dbReference type="Pfam" id="PF00496">
    <property type="entry name" value="SBP_bac_5"/>
    <property type="match status" value="1"/>
</dbReference>
<dbReference type="InterPro" id="IPR000914">
    <property type="entry name" value="SBP_5_dom"/>
</dbReference>
<dbReference type="Proteomes" id="UP000319712">
    <property type="component" value="Unassembled WGS sequence"/>
</dbReference>
<feature type="region of interest" description="Disordered" evidence="4">
    <location>
        <begin position="19"/>
        <end position="42"/>
    </location>
</feature>
<gene>
    <name evidence="6" type="ORF">SAMN06264867_111123</name>
</gene>
<organism evidence="6 7">
    <name type="scientific">Halorubrum cibi</name>
    <dbReference type="NCBI Taxonomy" id="413815"/>
    <lineage>
        <taxon>Archaea</taxon>
        <taxon>Methanobacteriati</taxon>
        <taxon>Methanobacteriota</taxon>
        <taxon>Stenosarchaea group</taxon>
        <taxon>Halobacteria</taxon>
        <taxon>Halobacteriales</taxon>
        <taxon>Haloferacaceae</taxon>
        <taxon>Halorubrum</taxon>
    </lineage>
</organism>
<accession>A0A521EN10</accession>